<dbReference type="SUPFAM" id="SSF53067">
    <property type="entry name" value="Actin-like ATPase domain"/>
    <property type="match status" value="2"/>
</dbReference>
<keyword evidence="3 6" id="KW-0418">Kinase</keyword>
<dbReference type="EMBL" id="CP001807">
    <property type="protein sequence ID" value="ACY47339.1"/>
    <property type="molecule type" value="Genomic_DNA"/>
</dbReference>
<feature type="domain" description="Carbohydrate kinase FGGY N-terminal" evidence="4">
    <location>
        <begin position="3"/>
        <end position="247"/>
    </location>
</feature>
<dbReference type="PANTHER" id="PTHR43095">
    <property type="entry name" value="SUGAR KINASE"/>
    <property type="match status" value="1"/>
</dbReference>
<dbReference type="InterPro" id="IPR000577">
    <property type="entry name" value="Carb_kinase_FGGY"/>
</dbReference>
<reference evidence="6 7" key="1">
    <citation type="journal article" date="2009" name="Stand. Genomic Sci.">
        <title>Complete genome sequence of Rhodothermus marinus type strain (R-10).</title>
        <authorList>
            <person name="Nolan M."/>
            <person name="Tindall B.J."/>
            <person name="Pomrenke H."/>
            <person name="Lapidus A."/>
            <person name="Copeland A."/>
            <person name="Glavina Del Rio T."/>
            <person name="Lucas S."/>
            <person name="Chen F."/>
            <person name="Tice H."/>
            <person name="Cheng J.F."/>
            <person name="Saunders E."/>
            <person name="Han C."/>
            <person name="Bruce D."/>
            <person name="Goodwin L."/>
            <person name="Chain P."/>
            <person name="Pitluck S."/>
            <person name="Ovchinikova G."/>
            <person name="Pati A."/>
            <person name="Ivanova N."/>
            <person name="Mavromatis K."/>
            <person name="Chen A."/>
            <person name="Palaniappan K."/>
            <person name="Land M."/>
            <person name="Hauser L."/>
            <person name="Chang Y.J."/>
            <person name="Jeffries C.D."/>
            <person name="Brettin T."/>
            <person name="Goker M."/>
            <person name="Bristow J."/>
            <person name="Eisen J.A."/>
            <person name="Markowitz V."/>
            <person name="Hugenholtz P."/>
            <person name="Kyrpides N.C."/>
            <person name="Klenk H.P."/>
            <person name="Detter J.C."/>
        </authorList>
    </citation>
    <scope>NUCLEOTIDE SEQUENCE [LARGE SCALE GENOMIC DNA]</scope>
    <source>
        <strain evidence="7">ATCC 43812 / DSM 4252 / R-10</strain>
    </source>
</reference>
<dbReference type="OrthoDB" id="9805576at2"/>
<dbReference type="GO" id="GO:0016301">
    <property type="term" value="F:kinase activity"/>
    <property type="evidence" value="ECO:0007669"/>
    <property type="project" value="UniProtKB-KW"/>
</dbReference>
<evidence type="ECO:0000259" key="4">
    <source>
        <dbReference type="Pfam" id="PF00370"/>
    </source>
</evidence>
<evidence type="ECO:0000256" key="2">
    <source>
        <dbReference type="ARBA" id="ARBA00022679"/>
    </source>
</evidence>
<dbReference type="KEGG" id="rmr:Rmar_0437"/>
<dbReference type="RefSeq" id="WP_012842951.1">
    <property type="nucleotide sequence ID" value="NC_013501.1"/>
</dbReference>
<dbReference type="Gene3D" id="3.30.420.40">
    <property type="match status" value="2"/>
</dbReference>
<dbReference type="CDD" id="cd07809">
    <property type="entry name" value="ASKHA_NBD_FGGY_BaXK-like"/>
    <property type="match status" value="1"/>
</dbReference>
<evidence type="ECO:0000259" key="5">
    <source>
        <dbReference type="Pfam" id="PF02782"/>
    </source>
</evidence>
<dbReference type="PANTHER" id="PTHR43095:SF5">
    <property type="entry name" value="XYLULOSE KINASE"/>
    <property type="match status" value="1"/>
</dbReference>
<protein>
    <submittedName>
        <fullName evidence="6">Carbohydrate kinase FGGY</fullName>
    </submittedName>
</protein>
<dbReference type="InterPro" id="IPR018485">
    <property type="entry name" value="FGGY_C"/>
</dbReference>
<name>D0MEB5_RHOM4</name>
<comment type="similarity">
    <text evidence="1">Belongs to the FGGY kinase family.</text>
</comment>
<dbReference type="PIRSF" id="PIRSF000538">
    <property type="entry name" value="GlpK"/>
    <property type="match status" value="1"/>
</dbReference>
<proteinExistence type="inferred from homology"/>
<gene>
    <name evidence="6" type="ordered locus">Rmar_0437</name>
</gene>
<dbReference type="STRING" id="518766.Rmar_0437"/>
<dbReference type="HOGENOM" id="CLU_009281_3_0_10"/>
<dbReference type="eggNOG" id="COG1070">
    <property type="taxonomic scope" value="Bacteria"/>
</dbReference>
<keyword evidence="7" id="KW-1185">Reference proteome</keyword>
<dbReference type="AlphaFoldDB" id="D0MEB5"/>
<dbReference type="GO" id="GO:0005975">
    <property type="term" value="P:carbohydrate metabolic process"/>
    <property type="evidence" value="ECO:0007669"/>
    <property type="project" value="InterPro"/>
</dbReference>
<dbReference type="InterPro" id="IPR043129">
    <property type="entry name" value="ATPase_NBD"/>
</dbReference>
<evidence type="ECO:0000256" key="1">
    <source>
        <dbReference type="ARBA" id="ARBA00009156"/>
    </source>
</evidence>
<keyword evidence="2" id="KW-0808">Transferase</keyword>
<dbReference type="InterPro" id="IPR050406">
    <property type="entry name" value="FGGY_Carb_Kinase"/>
</dbReference>
<evidence type="ECO:0000256" key="3">
    <source>
        <dbReference type="ARBA" id="ARBA00022777"/>
    </source>
</evidence>
<feature type="domain" description="Carbohydrate kinase FGGY C-terminal" evidence="5">
    <location>
        <begin position="259"/>
        <end position="403"/>
    </location>
</feature>
<dbReference type="Pfam" id="PF00370">
    <property type="entry name" value="FGGY_N"/>
    <property type="match status" value="1"/>
</dbReference>
<dbReference type="Pfam" id="PF02782">
    <property type="entry name" value="FGGY_C"/>
    <property type="match status" value="1"/>
</dbReference>
<evidence type="ECO:0000313" key="7">
    <source>
        <dbReference type="Proteomes" id="UP000002221"/>
    </source>
</evidence>
<dbReference type="InterPro" id="IPR018484">
    <property type="entry name" value="FGGY_N"/>
</dbReference>
<evidence type="ECO:0000313" key="6">
    <source>
        <dbReference type="EMBL" id="ACY47339.1"/>
    </source>
</evidence>
<dbReference type="Proteomes" id="UP000002221">
    <property type="component" value="Chromosome"/>
</dbReference>
<sequence length="498" mass="54465">MLLLGFDVGSSFIKGALVEAESGRVLAAVTVPEQELKIESIHPGWAEQDPEQWWQCVQQAVAALRGRHPFDPEAVGGIGISYQMHGLVLIDREGRVLRPAIIWCDSRAVPVGERAFQELGPERCLRHLLNSPGNFTAAKLRWVLENEPDIYRRAYKWLLPGDYVAFRMTGEPTTTVSGLSEGIFWDFLEEKPAFWLLDHLGIDHALMPRLVPTFGRQGELTREAAAALGLRPGTPVTYRAGDQPNNAFSLGVLHPGEAATTAGTSGVIYAVDDTPRYDPQTRVNTFVHVNHTPEQRHYGILLCLNGTGILYRWLRQDLLGGTLSYEAMNEQAASVPVGADGVRVLPFGNGAERMLRNRNLGASVHGLDFNRHGRAHLLRAAKEGIVFALAYGLEVIRGMGLAVEKVRAGRANLFLSPLFGRIYATVNRTVVELYDTDGAAGAARGAGVGAGVYASPEAAFQGVPPVATIEPDPSWQEPYAEAYHHWAEILSRQLQTAD</sequence>
<accession>D0MEB5</accession>
<organism evidence="6 7">
    <name type="scientific">Rhodothermus marinus (strain ATCC 43812 / DSM 4252 / R-10)</name>
    <name type="common">Rhodothermus obamensis</name>
    <dbReference type="NCBI Taxonomy" id="518766"/>
    <lineage>
        <taxon>Bacteria</taxon>
        <taxon>Pseudomonadati</taxon>
        <taxon>Rhodothermota</taxon>
        <taxon>Rhodothermia</taxon>
        <taxon>Rhodothermales</taxon>
        <taxon>Rhodothermaceae</taxon>
        <taxon>Rhodothermus</taxon>
    </lineage>
</organism>